<feature type="compositionally biased region" description="Basic and acidic residues" evidence="2">
    <location>
        <begin position="110"/>
        <end position="121"/>
    </location>
</feature>
<dbReference type="AlphaFoldDB" id="A0A0G4EUC4"/>
<feature type="region of interest" description="Disordered" evidence="2">
    <location>
        <begin position="103"/>
        <end position="127"/>
    </location>
</feature>
<keyword evidence="1" id="KW-0694">RNA-binding</keyword>
<dbReference type="Gene3D" id="3.30.70.330">
    <property type="match status" value="1"/>
</dbReference>
<dbReference type="InterPro" id="IPR000504">
    <property type="entry name" value="RRM_dom"/>
</dbReference>
<dbReference type="SMART" id="SM00360">
    <property type="entry name" value="RRM"/>
    <property type="match status" value="1"/>
</dbReference>
<dbReference type="VEuPathDB" id="CryptoDB:Vbra_20870"/>
<dbReference type="InParanoid" id="A0A0G4EUC4"/>
<dbReference type="CDD" id="cd00590">
    <property type="entry name" value="RRM_SF"/>
    <property type="match status" value="1"/>
</dbReference>
<proteinExistence type="predicted"/>
<feature type="domain" description="RRM" evidence="3">
    <location>
        <begin position="159"/>
        <end position="226"/>
    </location>
</feature>
<dbReference type="STRING" id="1169540.A0A0G4EUC4"/>
<protein>
    <recommendedName>
        <fullName evidence="3">RRM domain-containing protein</fullName>
    </recommendedName>
</protein>
<dbReference type="Proteomes" id="UP000041254">
    <property type="component" value="Unassembled WGS sequence"/>
</dbReference>
<dbReference type="GO" id="GO:0003723">
    <property type="term" value="F:RNA binding"/>
    <property type="evidence" value="ECO:0007669"/>
    <property type="project" value="UniProtKB-UniRule"/>
</dbReference>
<feature type="region of interest" description="Disordered" evidence="2">
    <location>
        <begin position="240"/>
        <end position="288"/>
    </location>
</feature>
<evidence type="ECO:0000313" key="4">
    <source>
        <dbReference type="EMBL" id="CEM01805.1"/>
    </source>
</evidence>
<name>A0A0G4EUC4_VITBC</name>
<dbReference type="OrthoDB" id="275748at2759"/>
<reference evidence="4 5" key="1">
    <citation type="submission" date="2014-11" db="EMBL/GenBank/DDBJ databases">
        <authorList>
            <person name="Zhu J."/>
            <person name="Qi W."/>
            <person name="Song R."/>
        </authorList>
    </citation>
    <scope>NUCLEOTIDE SEQUENCE [LARGE SCALE GENOMIC DNA]</scope>
</reference>
<accession>A0A0G4EUC4</accession>
<dbReference type="InterPro" id="IPR012677">
    <property type="entry name" value="Nucleotide-bd_a/b_plait_sf"/>
</dbReference>
<feature type="region of interest" description="Disordered" evidence="2">
    <location>
        <begin position="1"/>
        <end position="31"/>
    </location>
</feature>
<dbReference type="SUPFAM" id="SSF54928">
    <property type="entry name" value="RNA-binding domain, RBD"/>
    <property type="match status" value="1"/>
</dbReference>
<organism evidence="4 5">
    <name type="scientific">Vitrella brassicaformis (strain CCMP3155)</name>
    <dbReference type="NCBI Taxonomy" id="1169540"/>
    <lineage>
        <taxon>Eukaryota</taxon>
        <taxon>Sar</taxon>
        <taxon>Alveolata</taxon>
        <taxon>Colpodellida</taxon>
        <taxon>Vitrellaceae</taxon>
        <taxon>Vitrella</taxon>
    </lineage>
</organism>
<keyword evidence="5" id="KW-1185">Reference proteome</keyword>
<gene>
    <name evidence="4" type="ORF">Vbra_20870</name>
</gene>
<dbReference type="EMBL" id="CDMY01000310">
    <property type="protein sequence ID" value="CEM01805.1"/>
    <property type="molecule type" value="Genomic_DNA"/>
</dbReference>
<dbReference type="InterPro" id="IPR035979">
    <property type="entry name" value="RBD_domain_sf"/>
</dbReference>
<dbReference type="Pfam" id="PF00076">
    <property type="entry name" value="RRM_1"/>
    <property type="match status" value="1"/>
</dbReference>
<evidence type="ECO:0000256" key="1">
    <source>
        <dbReference type="PROSITE-ProRule" id="PRU00176"/>
    </source>
</evidence>
<evidence type="ECO:0000256" key="2">
    <source>
        <dbReference type="SAM" id="MobiDB-lite"/>
    </source>
</evidence>
<evidence type="ECO:0000259" key="3">
    <source>
        <dbReference type="PROSITE" id="PS50102"/>
    </source>
</evidence>
<evidence type="ECO:0000313" key="5">
    <source>
        <dbReference type="Proteomes" id="UP000041254"/>
    </source>
</evidence>
<dbReference type="PROSITE" id="PS50102">
    <property type="entry name" value="RRM"/>
    <property type="match status" value="1"/>
</dbReference>
<sequence length="288" mass="30632">MADARNGTANGDDVEMAPSGAGDRGRRTKEGGLFGAAVGAVRQQPKATGGVSSQVRALNAGGNVFDRMDTEGSGGGRKTREVFMSGPVRPARARRVIGPYSAPRAVFSSPRERDRDRDRSGGMDLDIGVGVGGSSSDKWDHDLYFESAGGGGRGIEATSHVFVRNLPKETTKDMVIDAFAKVGEVVFVKLDSGPIVTAMVGFLRKGDAEEAASRLNKTTFKARGRRGVITSEIKVAVVDQSAQPGSRHNKDDEDLGPRGGDLREQLSVRGPSFLPSDRPRQSVFARMK</sequence>